<dbReference type="VEuPathDB" id="FungiDB:jhhlp_000718"/>
<dbReference type="STRING" id="41688.A0A2N3NJC7"/>
<evidence type="ECO:0000256" key="1">
    <source>
        <dbReference type="SAM" id="MobiDB-lite"/>
    </source>
</evidence>
<sequence>MSRPTTTYPTVTSVMREPDFTFYFSSSTYAVQPLTTVFTASAGCDYPFPSLLSGPSSCVPDNWEYAGVAPLGYYSPGICPAGYTIGCDVWTSLRISYYEMSGVSTYLPSDGETAKLCVPSGFECESDINYAMSSSAEATRWVPALQIRWQESDLIYLETHPLSPGVVPEIPETITTGPGPTDTRTILPNSDEGLSKGAVAGISIGALVGALLIVGAAFLLWRRRKKPSPGSSEATAAASAPFMQGPQMYGQMQVPQQPYYQMAAPAQQTYPNVSPGQKHLSHMSDYSSTPPSAYYPPQMAYLPPGVPPTLTPASSTSPSNATPQAASAVAEVPATQPAAEPTELSSVPFPRDNQHIPDWVSHGGR</sequence>
<keyword evidence="2" id="KW-0472">Membrane</keyword>
<evidence type="ECO:0000313" key="3">
    <source>
        <dbReference type="EMBL" id="PKS12511.1"/>
    </source>
</evidence>
<accession>A0A2N3NJC7</accession>
<dbReference type="CDD" id="cd21699">
    <property type="entry name" value="JMTM_APP_like"/>
    <property type="match status" value="1"/>
</dbReference>
<dbReference type="EMBL" id="NLAX01000003">
    <property type="protein sequence ID" value="PKS12511.1"/>
    <property type="molecule type" value="Genomic_DNA"/>
</dbReference>
<feature type="compositionally biased region" description="Low complexity" evidence="1">
    <location>
        <begin position="311"/>
        <end position="328"/>
    </location>
</feature>
<proteinExistence type="predicted"/>
<protein>
    <submittedName>
        <fullName evidence="3">Uncharacterized protein</fullName>
    </submittedName>
</protein>
<feature type="region of interest" description="Disordered" evidence="1">
    <location>
        <begin position="305"/>
        <end position="365"/>
    </location>
</feature>
<keyword evidence="2" id="KW-1133">Transmembrane helix</keyword>
<name>A0A2N3NJC7_9PEZI</name>
<comment type="caution">
    <text evidence="3">The sequence shown here is derived from an EMBL/GenBank/DDBJ whole genome shotgun (WGS) entry which is preliminary data.</text>
</comment>
<evidence type="ECO:0000256" key="2">
    <source>
        <dbReference type="SAM" id="Phobius"/>
    </source>
</evidence>
<dbReference type="Proteomes" id="UP000233524">
    <property type="component" value="Unassembled WGS sequence"/>
</dbReference>
<organism evidence="3 4">
    <name type="scientific">Lomentospora prolificans</name>
    <dbReference type="NCBI Taxonomy" id="41688"/>
    <lineage>
        <taxon>Eukaryota</taxon>
        <taxon>Fungi</taxon>
        <taxon>Dikarya</taxon>
        <taxon>Ascomycota</taxon>
        <taxon>Pezizomycotina</taxon>
        <taxon>Sordariomycetes</taxon>
        <taxon>Hypocreomycetidae</taxon>
        <taxon>Microascales</taxon>
        <taxon>Microascaceae</taxon>
        <taxon>Lomentospora</taxon>
    </lineage>
</organism>
<dbReference type="OrthoDB" id="4770059at2759"/>
<keyword evidence="2" id="KW-0812">Transmembrane</keyword>
<dbReference type="AlphaFoldDB" id="A0A2N3NJC7"/>
<dbReference type="InParanoid" id="A0A2N3NJC7"/>
<evidence type="ECO:0000313" key="4">
    <source>
        <dbReference type="Proteomes" id="UP000233524"/>
    </source>
</evidence>
<reference evidence="3 4" key="1">
    <citation type="journal article" date="2017" name="G3 (Bethesda)">
        <title>First Draft Genome Sequence of the Pathogenic Fungus Lomentospora prolificans (Formerly Scedosporium prolificans).</title>
        <authorList>
            <person name="Luo R."/>
            <person name="Zimin A."/>
            <person name="Workman R."/>
            <person name="Fan Y."/>
            <person name="Pertea G."/>
            <person name="Grossman N."/>
            <person name="Wear M.P."/>
            <person name="Jia B."/>
            <person name="Miller H."/>
            <person name="Casadevall A."/>
            <person name="Timp W."/>
            <person name="Zhang S.X."/>
            <person name="Salzberg S.L."/>
        </authorList>
    </citation>
    <scope>NUCLEOTIDE SEQUENCE [LARGE SCALE GENOMIC DNA]</scope>
    <source>
        <strain evidence="3 4">JHH-5317</strain>
    </source>
</reference>
<keyword evidence="4" id="KW-1185">Reference proteome</keyword>
<gene>
    <name evidence="3" type="ORF">jhhlp_000718</name>
</gene>
<feature type="transmembrane region" description="Helical" evidence="2">
    <location>
        <begin position="198"/>
        <end position="221"/>
    </location>
</feature>